<dbReference type="SUPFAM" id="SSF53335">
    <property type="entry name" value="S-adenosyl-L-methionine-dependent methyltransferases"/>
    <property type="match status" value="1"/>
</dbReference>
<dbReference type="GO" id="GO:0070475">
    <property type="term" value="P:rRNA base methylation"/>
    <property type="evidence" value="ECO:0007669"/>
    <property type="project" value="TreeGrafter"/>
</dbReference>
<dbReference type="AlphaFoldDB" id="A0A2G1VXZ8"/>
<dbReference type="InterPro" id="IPR016909">
    <property type="entry name" value="rRNA_lsu_MeTfrase_F"/>
</dbReference>
<evidence type="ECO:0000313" key="9">
    <source>
        <dbReference type="Proteomes" id="UP000229433"/>
    </source>
</evidence>
<dbReference type="Gene3D" id="3.40.50.150">
    <property type="entry name" value="Vaccinia Virus protein VP39"/>
    <property type="match status" value="1"/>
</dbReference>
<sequence>MSSSKKTHTNQSGVKNPRHDSASSGLKSKLHARNRNREPYDLDALIELKPGLKAHLKPNKYGTTSVDFANPKAVKLLNQALLGFYYGIPNWEFPEANLVPPIPGRADYLHYLADLLAESTNGKIPQGKEIKGLDIGTGASLIYPILGVVEYDWDFVATDIDPNSIASAAKIIENNTILNSKIELLLQETKESIFKNVIKPGEAFDFSMCNPPFHATRDAATKGTRRKVNNLTGNQQSTPDLNFSGNQNELITPGGEPKFIKTMIRESKAFAKQCRWFTTLVSRQDYLKDIYKHLKRAEATSVKTIPMGTGNKISRIVAWSFTENT</sequence>
<dbReference type="PANTHER" id="PTHR13393:SF0">
    <property type="entry name" value="RNA N6-ADENOSINE-METHYLTRANSFERASE METTL16"/>
    <property type="match status" value="1"/>
</dbReference>
<dbReference type="PIRSF" id="PIRSF029038">
    <property type="entry name" value="Mtase_YbiN_prd"/>
    <property type="match status" value="1"/>
</dbReference>
<dbReference type="Pfam" id="PF05971">
    <property type="entry name" value="Methyltransf_10"/>
    <property type="match status" value="1"/>
</dbReference>
<evidence type="ECO:0000256" key="2">
    <source>
        <dbReference type="ARBA" id="ARBA00022552"/>
    </source>
</evidence>
<evidence type="ECO:0000313" key="8">
    <source>
        <dbReference type="EMBL" id="PHQ31309.1"/>
    </source>
</evidence>
<dbReference type="EC" id="2.1.1.181" evidence="6"/>
<comment type="caution">
    <text evidence="8">The sequence shown here is derived from an EMBL/GenBank/DDBJ whole genome shotgun (WGS) entry which is preliminary data.</text>
</comment>
<dbReference type="NCBIfam" id="NF008725">
    <property type="entry name" value="PRK11727.1"/>
    <property type="match status" value="1"/>
</dbReference>
<evidence type="ECO:0000256" key="3">
    <source>
        <dbReference type="ARBA" id="ARBA00022603"/>
    </source>
</evidence>
<name>A0A2G1VXZ8_9FLAO</name>
<gene>
    <name evidence="6" type="primary">rlmF</name>
    <name evidence="8" type="ORF">CJ305_03595</name>
</gene>
<proteinExistence type="inferred from homology"/>
<protein>
    <recommendedName>
        <fullName evidence="6">Ribosomal RNA large subunit methyltransferase F</fullName>
        <ecNumber evidence="6">2.1.1.181</ecNumber>
    </recommendedName>
    <alternativeName>
        <fullName evidence="6">23S rRNA mA1618 methyltransferase</fullName>
    </alternativeName>
    <alternativeName>
        <fullName evidence="6">rRNA adenine N-6-methyltransferase</fullName>
    </alternativeName>
</protein>
<comment type="similarity">
    <text evidence="6">Belongs to the methyltransferase superfamily. METTL16/RlmF family.</text>
</comment>
<keyword evidence="4 6" id="KW-0808">Transferase</keyword>
<comment type="function">
    <text evidence="6">Specifically methylates the adenine in position 1618 of 23S rRNA.</text>
</comment>
<dbReference type="InterPro" id="IPR010286">
    <property type="entry name" value="METTL16/RlmF"/>
</dbReference>
<dbReference type="InterPro" id="IPR029063">
    <property type="entry name" value="SAM-dependent_MTases_sf"/>
</dbReference>
<keyword evidence="1 6" id="KW-0963">Cytoplasm</keyword>
<feature type="region of interest" description="Disordered" evidence="7">
    <location>
        <begin position="1"/>
        <end position="34"/>
    </location>
</feature>
<organism evidence="8 9">
    <name type="scientific">Leeuwenhoekiella nanhaiensis</name>
    <dbReference type="NCBI Taxonomy" id="1655491"/>
    <lineage>
        <taxon>Bacteria</taxon>
        <taxon>Pseudomonadati</taxon>
        <taxon>Bacteroidota</taxon>
        <taxon>Flavobacteriia</taxon>
        <taxon>Flavobacteriales</taxon>
        <taxon>Flavobacteriaceae</taxon>
        <taxon>Leeuwenhoekiella</taxon>
    </lineage>
</organism>
<dbReference type="EMBL" id="NQXA01000001">
    <property type="protein sequence ID" value="PHQ31309.1"/>
    <property type="molecule type" value="Genomic_DNA"/>
</dbReference>
<comment type="catalytic activity">
    <reaction evidence="6">
        <text>adenosine(1618) in 23S rRNA + S-adenosyl-L-methionine = N(6)-methyladenosine(1618) in 23S rRNA + S-adenosyl-L-homocysteine + H(+)</text>
        <dbReference type="Rhea" id="RHEA:16497"/>
        <dbReference type="Rhea" id="RHEA-COMP:10229"/>
        <dbReference type="Rhea" id="RHEA-COMP:10231"/>
        <dbReference type="ChEBI" id="CHEBI:15378"/>
        <dbReference type="ChEBI" id="CHEBI:57856"/>
        <dbReference type="ChEBI" id="CHEBI:59789"/>
        <dbReference type="ChEBI" id="CHEBI:74411"/>
        <dbReference type="ChEBI" id="CHEBI:74449"/>
        <dbReference type="EC" id="2.1.1.181"/>
    </reaction>
</comment>
<evidence type="ECO:0000256" key="6">
    <source>
        <dbReference type="HAMAP-Rule" id="MF_01848"/>
    </source>
</evidence>
<dbReference type="HAMAP" id="MF_01848">
    <property type="entry name" value="23SrRNA_methyltr_F"/>
    <property type="match status" value="1"/>
</dbReference>
<dbReference type="CDD" id="cd02440">
    <property type="entry name" value="AdoMet_MTases"/>
    <property type="match status" value="1"/>
</dbReference>
<evidence type="ECO:0000256" key="5">
    <source>
        <dbReference type="ARBA" id="ARBA00022691"/>
    </source>
</evidence>
<keyword evidence="3 6" id="KW-0489">Methyltransferase</keyword>
<keyword evidence="9" id="KW-1185">Reference proteome</keyword>
<dbReference type="PANTHER" id="PTHR13393">
    <property type="entry name" value="SAM-DEPENDENT METHYLTRANSFERASE"/>
    <property type="match status" value="1"/>
</dbReference>
<dbReference type="RefSeq" id="WP_099644850.1">
    <property type="nucleotide sequence ID" value="NZ_KZ319287.1"/>
</dbReference>
<keyword evidence="5 6" id="KW-0949">S-adenosyl-L-methionine</keyword>
<comment type="subcellular location">
    <subcellularLocation>
        <location evidence="6">Cytoplasm</location>
    </subcellularLocation>
</comment>
<dbReference type="Proteomes" id="UP000229433">
    <property type="component" value="Unassembled WGS sequence"/>
</dbReference>
<accession>A0A2G1VXZ8</accession>
<evidence type="ECO:0000256" key="4">
    <source>
        <dbReference type="ARBA" id="ARBA00022679"/>
    </source>
</evidence>
<keyword evidence="2 6" id="KW-0698">rRNA processing</keyword>
<reference evidence="8 9" key="1">
    <citation type="submission" date="2017-08" db="EMBL/GenBank/DDBJ databases">
        <title>The whole genome shortgun sequences of strain Leeuwenhoekiella nanhaiensis G18 from the South China Sea.</title>
        <authorList>
            <person name="Liu Q."/>
        </authorList>
    </citation>
    <scope>NUCLEOTIDE SEQUENCE [LARGE SCALE GENOMIC DNA]</scope>
    <source>
        <strain evidence="8 9">G18</strain>
    </source>
</reference>
<evidence type="ECO:0000256" key="1">
    <source>
        <dbReference type="ARBA" id="ARBA00022490"/>
    </source>
</evidence>
<dbReference type="GO" id="GO:0005737">
    <property type="term" value="C:cytoplasm"/>
    <property type="evidence" value="ECO:0007669"/>
    <property type="project" value="UniProtKB-SubCell"/>
</dbReference>
<evidence type="ECO:0000256" key="7">
    <source>
        <dbReference type="SAM" id="MobiDB-lite"/>
    </source>
</evidence>
<dbReference type="GO" id="GO:0052907">
    <property type="term" value="F:23S rRNA (adenine(1618)-N(6))-methyltransferase activity"/>
    <property type="evidence" value="ECO:0007669"/>
    <property type="project" value="UniProtKB-EC"/>
</dbReference>
<dbReference type="OrthoDB" id="1115728at2"/>